<evidence type="ECO:0000313" key="3">
    <source>
        <dbReference type="Proteomes" id="UP000027466"/>
    </source>
</evidence>
<organism evidence="2 3">
    <name type="scientific">Caballeronia glathei</name>
    <dbReference type="NCBI Taxonomy" id="60547"/>
    <lineage>
        <taxon>Bacteria</taxon>
        <taxon>Pseudomonadati</taxon>
        <taxon>Pseudomonadota</taxon>
        <taxon>Betaproteobacteria</taxon>
        <taxon>Burkholderiales</taxon>
        <taxon>Burkholderiaceae</taxon>
        <taxon>Caballeronia</taxon>
    </lineage>
</organism>
<name>A0A069Q478_9BURK</name>
<keyword evidence="3" id="KW-1185">Reference proteome</keyword>
<dbReference type="PANTHER" id="PTHR38593">
    <property type="entry name" value="BLR2558 PROTEIN"/>
    <property type="match status" value="1"/>
</dbReference>
<sequence>MAIASSAGFLPLAHAQGVHDAPPASAVEHGGMAAGAGKALSPADQQFMDKAGQAGATEIALSTLALSRSSDAQVKRFAQQMISDHTRLARNLDVIAKRHDITEPATADASIVGSLQNLQGSEFDKAYIEKALEGHRKAVELFRNESESGSDALLKSAAARALPIITHHYTMAQQLAKAKAVAS</sequence>
<protein>
    <submittedName>
        <fullName evidence="2">Membrane protein</fullName>
    </submittedName>
</protein>
<evidence type="ECO:0000259" key="1">
    <source>
        <dbReference type="Pfam" id="PF13628"/>
    </source>
</evidence>
<dbReference type="Pfam" id="PF13628">
    <property type="entry name" value="DUF4142"/>
    <property type="match status" value="1"/>
</dbReference>
<dbReference type="PANTHER" id="PTHR38593:SF1">
    <property type="entry name" value="BLR2558 PROTEIN"/>
    <property type="match status" value="1"/>
</dbReference>
<dbReference type="STRING" id="60547.GCA_000751215_00740"/>
<evidence type="ECO:0000313" key="2">
    <source>
        <dbReference type="EMBL" id="KDR44576.1"/>
    </source>
</evidence>
<feature type="domain" description="DUF4142" evidence="1">
    <location>
        <begin position="43"/>
        <end position="175"/>
    </location>
</feature>
<accession>A0A069Q478</accession>
<dbReference type="EMBL" id="JFHC01000002">
    <property type="protein sequence ID" value="KDR44576.1"/>
    <property type="molecule type" value="Genomic_DNA"/>
</dbReference>
<reference evidence="2 3" key="1">
    <citation type="submission" date="2014-03" db="EMBL/GenBank/DDBJ databases">
        <title>Draft Genome Sequences of Four Burkholderia Strains.</title>
        <authorList>
            <person name="Liu X.Y."/>
            <person name="Li C.X."/>
            <person name="Xu J.H."/>
        </authorList>
    </citation>
    <scope>NUCLEOTIDE SEQUENCE [LARGE SCALE GENOMIC DNA]</scope>
    <source>
        <strain evidence="2 3">DSM 50014</strain>
    </source>
</reference>
<comment type="caution">
    <text evidence="2">The sequence shown here is derived from an EMBL/GenBank/DDBJ whole genome shotgun (WGS) entry which is preliminary data.</text>
</comment>
<dbReference type="Proteomes" id="UP000027466">
    <property type="component" value="Unassembled WGS sequence"/>
</dbReference>
<dbReference type="Gene3D" id="1.20.1260.10">
    <property type="match status" value="1"/>
</dbReference>
<dbReference type="InterPro" id="IPR025419">
    <property type="entry name" value="DUF4142"/>
</dbReference>
<dbReference type="AlphaFoldDB" id="A0A069Q478"/>
<proteinExistence type="predicted"/>
<dbReference type="InterPro" id="IPR012347">
    <property type="entry name" value="Ferritin-like"/>
</dbReference>
<gene>
    <name evidence="2" type="ORF">BG61_12850</name>
</gene>